<evidence type="ECO:0000313" key="2">
    <source>
        <dbReference type="EMBL" id="CAD8182068.1"/>
    </source>
</evidence>
<evidence type="ECO:0008006" key="4">
    <source>
        <dbReference type="Google" id="ProtNLM"/>
    </source>
</evidence>
<sequence length="177" mass="20990">MILGYLLYFSYQISITHKNQLNNKHFNDRYSCFYEELKIDQRMAMSYSFINLLRKTIFIISTVLLYSTPIYQTTICFLSCVLNIFLLLQDNPFENKQQYFLNLIPDLAVLIIVAITIVLAFQDTFIMFNDQFIYNLGWLIVACIYLSIGLQLLFLIKELLIKLIHKCKTLINHFKKQ</sequence>
<name>A0A8S1VW11_PAROT</name>
<feature type="transmembrane region" description="Helical" evidence="1">
    <location>
        <begin position="133"/>
        <end position="156"/>
    </location>
</feature>
<keyword evidence="1" id="KW-0472">Membrane</keyword>
<dbReference type="OrthoDB" id="409374at2759"/>
<feature type="transmembrane region" description="Helical" evidence="1">
    <location>
        <begin position="100"/>
        <end position="121"/>
    </location>
</feature>
<protein>
    <recommendedName>
        <fullName evidence="4">Transmembrane protein</fullName>
    </recommendedName>
</protein>
<comment type="caution">
    <text evidence="2">The sequence shown here is derived from an EMBL/GenBank/DDBJ whole genome shotgun (WGS) entry which is preliminary data.</text>
</comment>
<keyword evidence="1" id="KW-0812">Transmembrane</keyword>
<dbReference type="AlphaFoldDB" id="A0A8S1VW11"/>
<evidence type="ECO:0000313" key="3">
    <source>
        <dbReference type="Proteomes" id="UP000683925"/>
    </source>
</evidence>
<gene>
    <name evidence="2" type="ORF">POCTA_138.1.T0780102</name>
</gene>
<dbReference type="PANTHER" id="PTHR38934:SF6">
    <property type="entry name" value="CHROMOSOME UNDETERMINED SCAFFOLD_176, WHOLE GENOME SHOTGUN SEQUENCE"/>
    <property type="match status" value="1"/>
</dbReference>
<evidence type="ECO:0000256" key="1">
    <source>
        <dbReference type="SAM" id="Phobius"/>
    </source>
</evidence>
<accession>A0A8S1VW11</accession>
<organism evidence="2 3">
    <name type="scientific">Paramecium octaurelia</name>
    <dbReference type="NCBI Taxonomy" id="43137"/>
    <lineage>
        <taxon>Eukaryota</taxon>
        <taxon>Sar</taxon>
        <taxon>Alveolata</taxon>
        <taxon>Ciliophora</taxon>
        <taxon>Intramacronucleata</taxon>
        <taxon>Oligohymenophorea</taxon>
        <taxon>Peniculida</taxon>
        <taxon>Parameciidae</taxon>
        <taxon>Paramecium</taxon>
    </lineage>
</organism>
<keyword evidence="1" id="KW-1133">Transmembrane helix</keyword>
<feature type="transmembrane region" description="Helical" evidence="1">
    <location>
        <begin position="70"/>
        <end position="88"/>
    </location>
</feature>
<keyword evidence="3" id="KW-1185">Reference proteome</keyword>
<proteinExistence type="predicted"/>
<dbReference type="Proteomes" id="UP000683925">
    <property type="component" value="Unassembled WGS sequence"/>
</dbReference>
<dbReference type="EMBL" id="CAJJDP010000077">
    <property type="protein sequence ID" value="CAD8182068.1"/>
    <property type="molecule type" value="Genomic_DNA"/>
</dbReference>
<reference evidence="2" key="1">
    <citation type="submission" date="2021-01" db="EMBL/GenBank/DDBJ databases">
        <authorList>
            <consortium name="Genoscope - CEA"/>
            <person name="William W."/>
        </authorList>
    </citation>
    <scope>NUCLEOTIDE SEQUENCE</scope>
</reference>
<dbReference type="PANTHER" id="PTHR38934">
    <property type="entry name" value="HYPHALLY REGULATED CELL WALL PROTEIN 1"/>
    <property type="match status" value="1"/>
</dbReference>